<evidence type="ECO:0000259" key="13">
    <source>
        <dbReference type="PROSITE" id="PS50011"/>
    </source>
</evidence>
<organism evidence="14 15">
    <name type="scientific">Tagetes erecta</name>
    <name type="common">African marigold</name>
    <dbReference type="NCBI Taxonomy" id="13708"/>
    <lineage>
        <taxon>Eukaryota</taxon>
        <taxon>Viridiplantae</taxon>
        <taxon>Streptophyta</taxon>
        <taxon>Embryophyta</taxon>
        <taxon>Tracheophyta</taxon>
        <taxon>Spermatophyta</taxon>
        <taxon>Magnoliopsida</taxon>
        <taxon>eudicotyledons</taxon>
        <taxon>Gunneridae</taxon>
        <taxon>Pentapetalae</taxon>
        <taxon>asterids</taxon>
        <taxon>campanulids</taxon>
        <taxon>Asterales</taxon>
        <taxon>Asteraceae</taxon>
        <taxon>Asteroideae</taxon>
        <taxon>Heliantheae alliance</taxon>
        <taxon>Tageteae</taxon>
        <taxon>Tagetes</taxon>
    </lineage>
</organism>
<dbReference type="SUPFAM" id="SSF56112">
    <property type="entry name" value="Protein kinase-like (PK-like)"/>
    <property type="match status" value="3"/>
</dbReference>
<dbReference type="GO" id="GO:0004714">
    <property type="term" value="F:transmembrane receptor protein tyrosine kinase activity"/>
    <property type="evidence" value="ECO:0007669"/>
    <property type="project" value="InterPro"/>
</dbReference>
<dbReference type="InterPro" id="IPR025886">
    <property type="entry name" value="PP2-like"/>
</dbReference>
<dbReference type="GO" id="GO:0009506">
    <property type="term" value="C:plasmodesma"/>
    <property type="evidence" value="ECO:0007669"/>
    <property type="project" value="TreeGrafter"/>
</dbReference>
<sequence>MVRMHPTAFVKDGFIGAPGYDDPTYFQTGVKAKESDVYSFGVVLFEVLCGREAFDTNINDEAFLGPFARAHYENGTLNQIIDPFLMEQMDPVTLEHFSAIANQCMDMLRTARPTMLEIVQKLENVLSLQQDFEKTLALQKVALGFKGNLEEQADSYKVKNLEHMKISLEQIKLATRDFHDDFKIGRGGYGKVYKADLFHFDVQKYVKENIHQGASVAKLLGYQRRKSMVAVKRLDRRYGQGTAEFLQEISVLPYFRHQNLVTLVGFCDEDQERILVYEYASNGSLDDYILRTGSRSNYSWAQHLQICLNAARGLQFLHNGVGEHHRIIHRDIKSSNILLGQNWVGKISDFGLSRIGPANLQATFVMTQVAGTLEYVDPQYNKTGMLTKESDVYSFGVVLFEVLSGRLAYFPRSKDDHEYLPQMAKRCFEQNKLNELINPGLKEEFEKRSITFDGKTFPESISIFASVAYQCLQENRDDRPTISDVVEKLEKALKSQVKGVEALRISLEAIKFATHDFSEIMEHEEHVKVYKGSLLHSKGHKVVIVKRQDLKVGSYENDFYREMAILYGFSRKNVIPPILGFCEEESERIVVFEHMVNGSLREHVKNTGLTWKQRLKICIGAARGLAYIHSGSNPQYSTHGGIKSSSILLNNDWNAVLSDFIISKGVSTLGYYDPLYATTGLLTQKSDVYSFGVVLFEVLSGRLAVEPLKVVQKQPLHSDHETSQVFFLSQWATQCFKNKRMDEIIFHDMKDQIDAKSLDIFSTIAYQCLQEQQEDRPTMDEVLKELEIAFECQDEWEWGRKLPKDFKKIISMSKFPQAITSSSKDLYSLLSSGTLLQNEKLWFSIGMNGVKNEMVSARTFSFKDVKWRSIRKSRFSKVAKISDISNLNIRILIKPQLLNPSIMYGAYLVFKFCNRRKVSTRPLYVNLKYKMAGETLNAYFAKWTAEGDWLMVELFRFCNDNETTEFDILLESFSIYHCGNWGIFVEGLEFRATRGLEEYKENNKPKDEDIQRLLKHDLHIDCQDIIKRSVNNVRNAPKDKLHLLLFNGIFIDNGKKIFSLSKVNGKKCHMLRAKAVIPNASNVKFYNIKPQAQSRFDDAVEILSYHEFRIKCDIETRMLSSDTASVDDSH</sequence>
<accession>A0AAD8L6W3</accession>
<evidence type="ECO:0000256" key="12">
    <source>
        <dbReference type="ARBA" id="ARBA00023180"/>
    </source>
</evidence>
<dbReference type="SMART" id="SM00220">
    <property type="entry name" value="S_TKc"/>
    <property type="match status" value="1"/>
</dbReference>
<dbReference type="InterPro" id="IPR000719">
    <property type="entry name" value="Prot_kinase_dom"/>
</dbReference>
<dbReference type="Gene3D" id="1.10.510.10">
    <property type="entry name" value="Transferase(Phosphotransferase) domain 1"/>
    <property type="match status" value="3"/>
</dbReference>
<dbReference type="PANTHER" id="PTHR27003">
    <property type="entry name" value="OS07G0166700 PROTEIN"/>
    <property type="match status" value="1"/>
</dbReference>
<evidence type="ECO:0000313" key="14">
    <source>
        <dbReference type="EMBL" id="KAK1435952.1"/>
    </source>
</evidence>
<keyword evidence="7" id="KW-0547">Nucleotide-binding</keyword>
<comment type="similarity">
    <text evidence="2">In the N-terminal section; belongs to the leguminous lectin family.</text>
</comment>
<evidence type="ECO:0000256" key="4">
    <source>
        <dbReference type="ARBA" id="ARBA00022475"/>
    </source>
</evidence>
<proteinExistence type="inferred from homology"/>
<evidence type="ECO:0000256" key="2">
    <source>
        <dbReference type="ARBA" id="ARBA00008536"/>
    </source>
</evidence>
<evidence type="ECO:0000256" key="9">
    <source>
        <dbReference type="ARBA" id="ARBA00022989"/>
    </source>
</evidence>
<evidence type="ECO:0000256" key="8">
    <source>
        <dbReference type="ARBA" id="ARBA00022840"/>
    </source>
</evidence>
<keyword evidence="9" id="KW-1133">Transmembrane helix</keyword>
<comment type="similarity">
    <text evidence="3">In the C-terminal section; belongs to the protein kinase superfamily. Ser/Thr protein kinase family.</text>
</comment>
<dbReference type="InterPro" id="IPR001245">
    <property type="entry name" value="Ser-Thr/Tyr_kinase_cat_dom"/>
</dbReference>
<evidence type="ECO:0000256" key="7">
    <source>
        <dbReference type="ARBA" id="ARBA00022741"/>
    </source>
</evidence>
<feature type="domain" description="Protein kinase" evidence="13">
    <location>
        <begin position="178"/>
        <end position="493"/>
    </location>
</feature>
<gene>
    <name evidence="14" type="ORF">QVD17_01725</name>
</gene>
<dbReference type="GO" id="GO:0005886">
    <property type="term" value="C:plasma membrane"/>
    <property type="evidence" value="ECO:0007669"/>
    <property type="project" value="UniProtKB-SubCell"/>
</dbReference>
<dbReference type="Pfam" id="PF14299">
    <property type="entry name" value="PP2"/>
    <property type="match status" value="1"/>
</dbReference>
<evidence type="ECO:0000256" key="1">
    <source>
        <dbReference type="ARBA" id="ARBA00004251"/>
    </source>
</evidence>
<evidence type="ECO:0000256" key="10">
    <source>
        <dbReference type="ARBA" id="ARBA00023136"/>
    </source>
</evidence>
<keyword evidence="5" id="KW-0812">Transmembrane</keyword>
<evidence type="ECO:0000256" key="3">
    <source>
        <dbReference type="ARBA" id="ARBA00010217"/>
    </source>
</evidence>
<dbReference type="FunFam" id="1.10.510.10:FF:000240">
    <property type="entry name" value="Lectin-domain containing receptor kinase A4.3"/>
    <property type="match status" value="1"/>
</dbReference>
<dbReference type="AlphaFoldDB" id="A0AAD8L6W3"/>
<name>A0AAD8L6W3_TARER</name>
<feature type="domain" description="Protein kinase" evidence="13">
    <location>
        <begin position="515"/>
        <end position="790"/>
    </location>
</feature>
<protein>
    <recommendedName>
        <fullName evidence="13">Protein kinase domain-containing protein</fullName>
    </recommendedName>
</protein>
<dbReference type="PANTHER" id="PTHR27003:SF354">
    <property type="entry name" value="PROTEIN KINASE DOMAIN-CONTAINING PROTEIN"/>
    <property type="match status" value="1"/>
</dbReference>
<feature type="domain" description="Protein kinase" evidence="13">
    <location>
        <begin position="1"/>
        <end position="126"/>
    </location>
</feature>
<reference evidence="14" key="1">
    <citation type="journal article" date="2023" name="bioRxiv">
        <title>Improved chromosome-level genome assembly for marigold (Tagetes erecta).</title>
        <authorList>
            <person name="Jiang F."/>
            <person name="Yuan L."/>
            <person name="Wang S."/>
            <person name="Wang H."/>
            <person name="Xu D."/>
            <person name="Wang A."/>
            <person name="Fan W."/>
        </authorList>
    </citation>
    <scope>NUCLEOTIDE SEQUENCE</scope>
    <source>
        <strain evidence="14">WSJ</strain>
        <tissue evidence="14">Leaf</tissue>
    </source>
</reference>
<keyword evidence="10" id="KW-0472">Membrane</keyword>
<dbReference type="EMBL" id="JAUHHV010000001">
    <property type="protein sequence ID" value="KAK1435952.1"/>
    <property type="molecule type" value="Genomic_DNA"/>
</dbReference>
<evidence type="ECO:0000256" key="6">
    <source>
        <dbReference type="ARBA" id="ARBA00022729"/>
    </source>
</evidence>
<evidence type="ECO:0000256" key="11">
    <source>
        <dbReference type="ARBA" id="ARBA00023170"/>
    </source>
</evidence>
<keyword evidence="12" id="KW-0325">Glycoprotein</keyword>
<keyword evidence="8" id="KW-0067">ATP-binding</keyword>
<dbReference type="InterPro" id="IPR008271">
    <property type="entry name" value="Ser/Thr_kinase_AS"/>
</dbReference>
<dbReference type="GO" id="GO:0005524">
    <property type="term" value="F:ATP binding"/>
    <property type="evidence" value="ECO:0007669"/>
    <property type="project" value="UniProtKB-KW"/>
</dbReference>
<keyword evidence="6" id="KW-0732">Signal</keyword>
<comment type="subcellular location">
    <subcellularLocation>
        <location evidence="1">Cell membrane</location>
        <topology evidence="1">Single-pass type I membrane protein</topology>
    </subcellularLocation>
</comment>
<dbReference type="GO" id="GO:0002229">
    <property type="term" value="P:defense response to oomycetes"/>
    <property type="evidence" value="ECO:0007669"/>
    <property type="project" value="UniProtKB-ARBA"/>
</dbReference>
<dbReference type="Pfam" id="PF07714">
    <property type="entry name" value="PK_Tyr_Ser-Thr"/>
    <property type="match status" value="2"/>
</dbReference>
<keyword evidence="11" id="KW-0675">Receptor</keyword>
<evidence type="ECO:0000313" key="15">
    <source>
        <dbReference type="Proteomes" id="UP001229421"/>
    </source>
</evidence>
<comment type="caution">
    <text evidence="14">The sequence shown here is derived from an EMBL/GenBank/DDBJ whole genome shotgun (WGS) entry which is preliminary data.</text>
</comment>
<dbReference type="Proteomes" id="UP001229421">
    <property type="component" value="Unassembled WGS sequence"/>
</dbReference>
<dbReference type="InterPro" id="IPR045272">
    <property type="entry name" value="ANXUR1/2-like"/>
</dbReference>
<dbReference type="Gene3D" id="3.30.200.20">
    <property type="entry name" value="Phosphorylase Kinase, domain 1"/>
    <property type="match status" value="2"/>
</dbReference>
<evidence type="ECO:0000256" key="5">
    <source>
        <dbReference type="ARBA" id="ARBA00022692"/>
    </source>
</evidence>
<dbReference type="PROSITE" id="PS50011">
    <property type="entry name" value="PROTEIN_KINASE_DOM"/>
    <property type="match status" value="3"/>
</dbReference>
<keyword evidence="15" id="KW-1185">Reference proteome</keyword>
<keyword evidence="4" id="KW-1003">Cell membrane</keyword>
<dbReference type="PROSITE" id="PS00108">
    <property type="entry name" value="PROTEIN_KINASE_ST"/>
    <property type="match status" value="1"/>
</dbReference>
<dbReference type="InterPro" id="IPR011009">
    <property type="entry name" value="Kinase-like_dom_sf"/>
</dbReference>